<evidence type="ECO:0000313" key="2">
    <source>
        <dbReference type="Proteomes" id="UP000275846"/>
    </source>
</evidence>
<keyword evidence="2" id="KW-1185">Reference proteome</keyword>
<name>A0A183SN50_SCHSO</name>
<reference evidence="3" key="1">
    <citation type="submission" date="2016-06" db="UniProtKB">
        <authorList>
            <consortium name="WormBaseParasite"/>
        </authorList>
    </citation>
    <scope>IDENTIFICATION</scope>
</reference>
<proteinExistence type="predicted"/>
<dbReference type="Proteomes" id="UP000275846">
    <property type="component" value="Unassembled WGS sequence"/>
</dbReference>
<dbReference type="AlphaFoldDB" id="A0A183SN50"/>
<accession>A0A183SN50</accession>
<evidence type="ECO:0000313" key="1">
    <source>
        <dbReference type="EMBL" id="VDL92033.1"/>
    </source>
</evidence>
<dbReference type="OrthoDB" id="6306304at2759"/>
<reference evidence="1 2" key="2">
    <citation type="submission" date="2018-11" db="EMBL/GenBank/DDBJ databases">
        <authorList>
            <consortium name="Pathogen Informatics"/>
        </authorList>
    </citation>
    <scope>NUCLEOTIDE SEQUENCE [LARGE SCALE GENOMIC DNA]</scope>
    <source>
        <strain evidence="1 2">NST_G2</strain>
    </source>
</reference>
<dbReference type="EMBL" id="UYSU01033338">
    <property type="protein sequence ID" value="VDL92033.1"/>
    <property type="molecule type" value="Genomic_DNA"/>
</dbReference>
<sequence length="99" mass="11163">MNRGPASHDSSNSRLALIASYENFGFIELEFVAGYRRMSRDLRIGIISPHCCRMFGNSRLEQSSRFSDVVALSESEPETETRNSSICFFRGSGSFDRIT</sequence>
<protein>
    <submittedName>
        <fullName evidence="1 3">Uncharacterized protein</fullName>
    </submittedName>
</protein>
<evidence type="ECO:0000313" key="3">
    <source>
        <dbReference type="WBParaSite" id="SSLN_0000582901-mRNA-1"/>
    </source>
</evidence>
<organism evidence="3">
    <name type="scientific">Schistocephalus solidus</name>
    <name type="common">Tapeworm</name>
    <dbReference type="NCBI Taxonomy" id="70667"/>
    <lineage>
        <taxon>Eukaryota</taxon>
        <taxon>Metazoa</taxon>
        <taxon>Spiralia</taxon>
        <taxon>Lophotrochozoa</taxon>
        <taxon>Platyhelminthes</taxon>
        <taxon>Cestoda</taxon>
        <taxon>Eucestoda</taxon>
        <taxon>Diphyllobothriidea</taxon>
        <taxon>Diphyllobothriidae</taxon>
        <taxon>Schistocephalus</taxon>
    </lineage>
</organism>
<gene>
    <name evidence="1" type="ORF">SSLN_LOCUS5648</name>
</gene>
<dbReference type="WBParaSite" id="SSLN_0000582901-mRNA-1">
    <property type="protein sequence ID" value="SSLN_0000582901-mRNA-1"/>
    <property type="gene ID" value="SSLN_0000582901"/>
</dbReference>